<comment type="caution">
    <text evidence="6">The sequence shown here is derived from an EMBL/GenBank/DDBJ whole genome shotgun (WGS) entry which is preliminary data.</text>
</comment>
<dbReference type="PIRSF" id="PIRSF000777">
    <property type="entry name" value="RNA_polIII_C31"/>
    <property type="match status" value="1"/>
</dbReference>
<dbReference type="GO" id="GO:0005666">
    <property type="term" value="C:RNA polymerase III complex"/>
    <property type="evidence" value="ECO:0007669"/>
    <property type="project" value="UniProtKB-UniRule"/>
</dbReference>
<dbReference type="InterPro" id="IPR024661">
    <property type="entry name" value="RNA_pol_III_Rpc31"/>
</dbReference>
<organism evidence="6 7">
    <name type="scientific">Elysia marginata</name>
    <dbReference type="NCBI Taxonomy" id="1093978"/>
    <lineage>
        <taxon>Eukaryota</taxon>
        <taxon>Metazoa</taxon>
        <taxon>Spiralia</taxon>
        <taxon>Lophotrochozoa</taxon>
        <taxon>Mollusca</taxon>
        <taxon>Gastropoda</taxon>
        <taxon>Heterobranchia</taxon>
        <taxon>Euthyneura</taxon>
        <taxon>Panpulmonata</taxon>
        <taxon>Sacoglossa</taxon>
        <taxon>Placobranchoidea</taxon>
        <taxon>Plakobranchidae</taxon>
        <taxon>Elysia</taxon>
    </lineage>
</organism>
<comment type="subunit">
    <text evidence="4">Component of the RNA polymerase III (Pol III) complex.</text>
</comment>
<gene>
    <name evidence="6" type="ORF">ElyMa_001388500</name>
</gene>
<feature type="compositionally biased region" description="Acidic residues" evidence="5">
    <location>
        <begin position="211"/>
        <end position="224"/>
    </location>
</feature>
<dbReference type="PANTHER" id="PTHR15367">
    <property type="entry name" value="DNA-DIRECTED RNA POLYMERASE III"/>
    <property type="match status" value="1"/>
</dbReference>
<comment type="similarity">
    <text evidence="2 4">Belongs to the eukaryotic RPC7 RNA polymerase subunit family.</text>
</comment>
<keyword evidence="6" id="KW-0240">DNA-directed RNA polymerase</keyword>
<dbReference type="GO" id="GO:0006383">
    <property type="term" value="P:transcription by RNA polymerase III"/>
    <property type="evidence" value="ECO:0007669"/>
    <property type="project" value="UniProtKB-UniRule"/>
</dbReference>
<dbReference type="Pfam" id="PF11705">
    <property type="entry name" value="RNA_pol_3_Rpc31"/>
    <property type="match status" value="1"/>
</dbReference>
<comment type="function">
    <text evidence="4">DNA-dependent RNA polymerase catalyzes the transcription of DNA into RNA using the four ribonucleoside triphosphates as substrates. Specific peripheric component of RNA polymerase III which synthesizes small RNAs, such as 5S rRNA and tRNAs.</text>
</comment>
<evidence type="ECO:0000256" key="4">
    <source>
        <dbReference type="PIRNR" id="PIRNR000777"/>
    </source>
</evidence>
<dbReference type="Proteomes" id="UP000762676">
    <property type="component" value="Unassembled WGS sequence"/>
</dbReference>
<proteinExistence type="inferred from homology"/>
<evidence type="ECO:0000256" key="1">
    <source>
        <dbReference type="ARBA" id="ARBA00004123"/>
    </source>
</evidence>
<keyword evidence="3 4" id="KW-0539">Nucleus</keyword>
<dbReference type="PANTHER" id="PTHR15367:SF2">
    <property type="entry name" value="DNA-DIRECTED RNA POLYMERASE III SUBUNIT"/>
    <property type="match status" value="1"/>
</dbReference>
<accession>A0AAV4IWG7</accession>
<keyword evidence="7" id="KW-1185">Reference proteome</keyword>
<protein>
    <recommendedName>
        <fullName evidence="4">DNA-directed RNA polymerase III subunit</fullName>
    </recommendedName>
</protein>
<comment type="subcellular location">
    <subcellularLocation>
        <location evidence="1 4">Nucleus</location>
    </subcellularLocation>
</comment>
<evidence type="ECO:0000256" key="2">
    <source>
        <dbReference type="ARBA" id="ARBA00008352"/>
    </source>
</evidence>
<keyword evidence="6" id="KW-0804">Transcription</keyword>
<feature type="region of interest" description="Disordered" evidence="5">
    <location>
        <begin position="148"/>
        <end position="224"/>
    </location>
</feature>
<evidence type="ECO:0000313" key="6">
    <source>
        <dbReference type="EMBL" id="GFS13092.1"/>
    </source>
</evidence>
<reference evidence="6 7" key="1">
    <citation type="journal article" date="2021" name="Elife">
        <title>Chloroplast acquisition without the gene transfer in kleptoplastic sea slugs, Plakobranchus ocellatus.</title>
        <authorList>
            <person name="Maeda T."/>
            <person name="Takahashi S."/>
            <person name="Yoshida T."/>
            <person name="Shimamura S."/>
            <person name="Takaki Y."/>
            <person name="Nagai Y."/>
            <person name="Toyoda A."/>
            <person name="Suzuki Y."/>
            <person name="Arimoto A."/>
            <person name="Ishii H."/>
            <person name="Satoh N."/>
            <person name="Nishiyama T."/>
            <person name="Hasebe M."/>
            <person name="Maruyama T."/>
            <person name="Minagawa J."/>
            <person name="Obokata J."/>
            <person name="Shigenobu S."/>
        </authorList>
    </citation>
    <scope>NUCLEOTIDE SEQUENCE [LARGE SCALE GENOMIC DNA]</scope>
</reference>
<evidence type="ECO:0000313" key="7">
    <source>
        <dbReference type="Proteomes" id="UP000762676"/>
    </source>
</evidence>
<evidence type="ECO:0000256" key="5">
    <source>
        <dbReference type="SAM" id="MobiDB-lite"/>
    </source>
</evidence>
<evidence type="ECO:0000256" key="3">
    <source>
        <dbReference type="ARBA" id="ARBA00023242"/>
    </source>
</evidence>
<feature type="compositionally biased region" description="Acidic residues" evidence="5">
    <location>
        <begin position="177"/>
        <end position="199"/>
    </location>
</feature>
<dbReference type="EMBL" id="BMAT01002748">
    <property type="protein sequence ID" value="GFS13092.1"/>
    <property type="molecule type" value="Genomic_DNA"/>
</dbReference>
<name>A0AAV4IWG7_9GAST</name>
<dbReference type="AlphaFoldDB" id="A0AAV4IWG7"/>
<sequence length="224" mass="25736">MAGRGRGRGRGLSINIEALGLGRGEVIPSVAQPPPLYPPLVFRPMPPAKNSDLDYMIALRQELRLSMHKSPYYVNAPHKAKDIERYSDKYILGANDEIYKWEPDWNMFPAELQERKKRKVKTSGVKPNLKAARAMKAPDVSELLEKLEKVDETSQNPDEERNENDDAEDGIKKEKNEDEEDDDEDEEEYDEDDLEEETDYNLAYFDNGENYGDDDEDDDEGPTY</sequence>